<evidence type="ECO:0000313" key="2">
    <source>
        <dbReference type="EMBL" id="GFT35344.1"/>
    </source>
</evidence>
<evidence type="ECO:0008006" key="4">
    <source>
        <dbReference type="Google" id="ProtNLM"/>
    </source>
</evidence>
<proteinExistence type="predicted"/>
<reference evidence="2" key="1">
    <citation type="submission" date="2020-08" db="EMBL/GenBank/DDBJ databases">
        <title>Multicomponent nature underlies the extraordinary mechanical properties of spider dragline silk.</title>
        <authorList>
            <person name="Kono N."/>
            <person name="Nakamura H."/>
            <person name="Mori M."/>
            <person name="Yoshida Y."/>
            <person name="Ohtoshi R."/>
            <person name="Malay A.D."/>
            <person name="Moran D.A.P."/>
            <person name="Tomita M."/>
            <person name="Numata K."/>
            <person name="Arakawa K."/>
        </authorList>
    </citation>
    <scope>NUCLEOTIDE SEQUENCE</scope>
</reference>
<evidence type="ECO:0000256" key="1">
    <source>
        <dbReference type="SAM" id="SignalP"/>
    </source>
</evidence>
<gene>
    <name evidence="2" type="ORF">NPIL_114581</name>
</gene>
<evidence type="ECO:0000313" key="3">
    <source>
        <dbReference type="Proteomes" id="UP000887013"/>
    </source>
</evidence>
<dbReference type="EMBL" id="BMAW01108706">
    <property type="protein sequence ID" value="GFT35344.1"/>
    <property type="molecule type" value="Genomic_DNA"/>
</dbReference>
<dbReference type="Proteomes" id="UP000887013">
    <property type="component" value="Unassembled WGS sequence"/>
</dbReference>
<feature type="chain" id="PRO_5036452436" description="Secreted protein" evidence="1">
    <location>
        <begin position="21"/>
        <end position="88"/>
    </location>
</feature>
<protein>
    <recommendedName>
        <fullName evidence="4">Secreted protein</fullName>
    </recommendedName>
</protein>
<keyword evidence="3" id="KW-1185">Reference proteome</keyword>
<organism evidence="2 3">
    <name type="scientific">Nephila pilipes</name>
    <name type="common">Giant wood spider</name>
    <name type="synonym">Nephila maculata</name>
    <dbReference type="NCBI Taxonomy" id="299642"/>
    <lineage>
        <taxon>Eukaryota</taxon>
        <taxon>Metazoa</taxon>
        <taxon>Ecdysozoa</taxon>
        <taxon>Arthropoda</taxon>
        <taxon>Chelicerata</taxon>
        <taxon>Arachnida</taxon>
        <taxon>Araneae</taxon>
        <taxon>Araneomorphae</taxon>
        <taxon>Entelegynae</taxon>
        <taxon>Araneoidea</taxon>
        <taxon>Nephilidae</taxon>
        <taxon>Nephila</taxon>
    </lineage>
</organism>
<accession>A0A8X6NWR9</accession>
<dbReference type="AlphaFoldDB" id="A0A8X6NWR9"/>
<name>A0A8X6NWR9_NEPPI</name>
<keyword evidence="1" id="KW-0732">Signal</keyword>
<comment type="caution">
    <text evidence="2">The sequence shown here is derived from an EMBL/GenBank/DDBJ whole genome shotgun (WGS) entry which is preliminary data.</text>
</comment>
<sequence>MLVAAGGACLSVHLFYCTNAAVSLQGCVRRGGACKRIGGVDYEAFHCIFFFQMLSWHSDEMVVGVGGSRGYSGPITAAHENGRGLEAE</sequence>
<feature type="signal peptide" evidence="1">
    <location>
        <begin position="1"/>
        <end position="20"/>
    </location>
</feature>